<reference evidence="9" key="1">
    <citation type="submission" date="2025-08" db="UniProtKB">
        <authorList>
            <consortium name="RefSeq"/>
        </authorList>
    </citation>
    <scope>IDENTIFICATION</scope>
    <source>
        <strain evidence="9">J_2021</strain>
        <tissue evidence="9">Erythrocytes</tissue>
    </source>
</reference>
<dbReference type="RefSeq" id="XP_018093198.2">
    <property type="nucleotide sequence ID" value="XM_018237709.2"/>
</dbReference>
<dbReference type="Gene3D" id="3.30.70.330">
    <property type="match status" value="1"/>
</dbReference>
<dbReference type="GO" id="GO:0007219">
    <property type="term" value="P:Notch signaling pathway"/>
    <property type="evidence" value="ECO:0000318"/>
    <property type="project" value="GO_Central"/>
</dbReference>
<sequence length="1064" mass="120899">MAKKKVRVDGIPSNIPPERAKDKLFIHFLRASNGGGEIEQLEILPGPPAYALITFEENKVAERILETRDHNLTVNGKSYALAVSEASDKLEPDKIFEKLSLTVNYKQLPERCKNIMRTLSTSHADLQCRFEENQKTCIVSGGYTKVQALSLEILNSLGTAGVNTEKEPKQIESKLSVQRKSISSTPQELRDTSQIKADKCYQDSSYFEEDQKIYSRAEAPEQGEEPLVWDTDIYKYIQILLSEEYQQILKKHNIKVVDTSFDGITYLYLQSVTEDDRKVGDVFNARRELLSLYQEFEFRLRKERVGKILLKLDKDSMREVFRDIHTQWPGVFCQEDKKNIFFIGEGSDVAHAKNHILKHYIYKSSPDLEMDLNQSQQKKDKLAGLKTQSKKYNIPQSEDRPEAISNQPSSHTASSLSNPYNLYKELSLNKKMLLQEPEKGKYQRPGLNTDLLKSYKNGRYGFRETESLLHTEKNSGERSLKRLDVDTSLKTNETRDVKKAGPVKPVPLQFSSLVDIDSSTSKVLEPKTGIHRSNSFSHTYSKEKCASDKQGSSSQALPKAEIYVDNRLWTYLKDAYGSDIDELCSGVILTEEERKNIIILTLQADSRSTLFTAKENIQSFYEKKSNSIVFKCLTYSVLQVKGPHDKALEDLRTAFEHCSDKIRIHAEKDMVHFTYPEDIHPNVHETYNLFVESRNTPPASSSLTMVSLESNEQNYESNLGIIQQQLTTNDGFPNNPSRAGVESQKNTSLENFDLFSLKSNGNVPYYMTQKSLEGNIQSDVQMPSYTRTDCSNVGGFFEEPDPKKVKSYLPSKFQLDRGRTMEDKMEISEVFRTSVVLNKQFGSEEQEKEREELSKKKAGKDYKMKNLVQREGLKLQEDKKIPADVQESINTGKVCDLCKSSMTLISCGHYQCNNCESPAQDKCRICIPAVLSHDSSGLKATMVYTRMSLSLQGYERDPSLKIIYDVPDGRQESGHPHPGSAYKGGRFEAYLPDNHEGKKLLVLFEKALNQGLTFQIRTIGSCDKVAWNYIPHKTSPDGGKAKNGYPDSSYIRTLLKLLKSYGIE</sequence>
<dbReference type="InterPro" id="IPR012677">
    <property type="entry name" value="Nucleotide-bd_a/b_plait_sf"/>
</dbReference>
<name>A0A1L8EM98_XENLA</name>
<dbReference type="Proteomes" id="UP000186698">
    <property type="component" value="Chromosome 9_10S"/>
</dbReference>
<dbReference type="GeneID" id="108702203"/>
<dbReference type="OMA" id="TPGCAFI"/>
<evidence type="ECO:0000256" key="6">
    <source>
        <dbReference type="PROSITE-ProRule" id="PRU00176"/>
    </source>
</evidence>
<gene>
    <name evidence="9" type="primary">LOC108702203</name>
</gene>
<evidence type="ECO:0000256" key="1">
    <source>
        <dbReference type="ARBA" id="ARBA00000900"/>
    </source>
</evidence>
<dbReference type="GO" id="GO:0003723">
    <property type="term" value="F:RNA binding"/>
    <property type="evidence" value="ECO:0007669"/>
    <property type="project" value="UniProtKB-UniRule"/>
</dbReference>
<dbReference type="InterPro" id="IPR039399">
    <property type="entry name" value="Deltex_C_sf"/>
</dbReference>
<dbReference type="EC" id="2.3.2.27" evidence="3"/>
<feature type="region of interest" description="Disordered" evidence="7">
    <location>
        <begin position="372"/>
        <end position="418"/>
    </location>
</feature>
<keyword evidence="8" id="KW-1185">Reference proteome</keyword>
<comment type="pathway">
    <text evidence="2">Protein modification; protein ubiquitination.</text>
</comment>
<evidence type="ECO:0000256" key="2">
    <source>
        <dbReference type="ARBA" id="ARBA00004906"/>
    </source>
</evidence>
<dbReference type="GO" id="GO:0046872">
    <property type="term" value="F:metal ion binding"/>
    <property type="evidence" value="ECO:0007669"/>
    <property type="project" value="UniProtKB-KW"/>
</dbReference>
<keyword evidence="5" id="KW-0479">Metal-binding</keyword>
<keyword evidence="4" id="KW-0808">Transferase</keyword>
<dbReference type="InterPro" id="IPR039398">
    <property type="entry name" value="Deltex_fam"/>
</dbReference>
<dbReference type="InterPro" id="IPR039396">
    <property type="entry name" value="Deltex_C"/>
</dbReference>
<evidence type="ECO:0000256" key="3">
    <source>
        <dbReference type="ARBA" id="ARBA00012483"/>
    </source>
</evidence>
<evidence type="ECO:0000256" key="5">
    <source>
        <dbReference type="ARBA" id="ARBA00022723"/>
    </source>
</evidence>
<dbReference type="KEGG" id="xla:108702203"/>
<dbReference type="GO" id="GO:0016567">
    <property type="term" value="P:protein ubiquitination"/>
    <property type="evidence" value="ECO:0000318"/>
    <property type="project" value="GO_Central"/>
</dbReference>
<evidence type="ECO:0000256" key="7">
    <source>
        <dbReference type="SAM" id="MobiDB-lite"/>
    </source>
</evidence>
<dbReference type="InterPro" id="IPR000504">
    <property type="entry name" value="RRM_dom"/>
</dbReference>
<organism evidence="8 9">
    <name type="scientific">Xenopus laevis</name>
    <name type="common">African clawed frog</name>
    <dbReference type="NCBI Taxonomy" id="8355"/>
    <lineage>
        <taxon>Eukaryota</taxon>
        <taxon>Metazoa</taxon>
        <taxon>Chordata</taxon>
        <taxon>Craniata</taxon>
        <taxon>Vertebrata</taxon>
        <taxon>Euteleostomi</taxon>
        <taxon>Amphibia</taxon>
        <taxon>Batrachia</taxon>
        <taxon>Anura</taxon>
        <taxon>Pipoidea</taxon>
        <taxon>Pipidae</taxon>
        <taxon>Xenopodinae</taxon>
        <taxon>Xenopus</taxon>
        <taxon>Xenopus</taxon>
    </lineage>
</organism>
<comment type="catalytic activity">
    <reaction evidence="1">
        <text>S-ubiquitinyl-[E2 ubiquitin-conjugating enzyme]-L-cysteine + [acceptor protein]-L-lysine = [E2 ubiquitin-conjugating enzyme]-L-cysteine + N(6)-ubiquitinyl-[acceptor protein]-L-lysine.</text>
        <dbReference type="EC" id="2.3.2.27"/>
    </reaction>
</comment>
<evidence type="ECO:0000313" key="9">
    <source>
        <dbReference type="RefSeq" id="XP_018093198.2"/>
    </source>
</evidence>
<accession>A0A1L8EM98</accession>
<dbReference type="Pfam" id="PF07292">
    <property type="entry name" value="NID"/>
    <property type="match status" value="1"/>
</dbReference>
<evidence type="ECO:0000313" key="8">
    <source>
        <dbReference type="Proteomes" id="UP000186698"/>
    </source>
</evidence>
<feature type="compositionally biased region" description="Polar residues" evidence="7">
    <location>
        <begin position="404"/>
        <end position="418"/>
    </location>
</feature>
<dbReference type="AlphaFoldDB" id="A0A1L8EM98"/>
<proteinExistence type="predicted"/>
<dbReference type="OrthoDB" id="527344at2759"/>
<dbReference type="GO" id="GO:0005654">
    <property type="term" value="C:nucleoplasm"/>
    <property type="evidence" value="ECO:0000318"/>
    <property type="project" value="GO_Central"/>
</dbReference>
<dbReference type="PROSITE" id="PS50102">
    <property type="entry name" value="RRM"/>
    <property type="match status" value="1"/>
</dbReference>
<keyword evidence="6" id="KW-0694">RNA-binding</keyword>
<dbReference type="PaxDb" id="8355-A0A1L8EM98"/>
<dbReference type="Pfam" id="PF18102">
    <property type="entry name" value="DTC"/>
    <property type="match status" value="1"/>
</dbReference>
<protein>
    <recommendedName>
        <fullName evidence="3">RING-type E3 ubiquitin transferase</fullName>
        <ecNumber evidence="3">2.3.2.27</ecNumber>
    </recommendedName>
</protein>
<dbReference type="Gene3D" id="3.30.390.130">
    <property type="match status" value="1"/>
</dbReference>
<dbReference type="PANTHER" id="PTHR12622">
    <property type="entry name" value="DELTEX-RELATED"/>
    <property type="match status" value="1"/>
</dbReference>
<dbReference type="InterPro" id="IPR009909">
    <property type="entry name" value="Nmi/IFP35_dom"/>
</dbReference>
<evidence type="ECO:0000256" key="4">
    <source>
        <dbReference type="ARBA" id="ARBA00022679"/>
    </source>
</evidence>
<dbReference type="GO" id="GO:0061630">
    <property type="term" value="F:ubiquitin protein ligase activity"/>
    <property type="evidence" value="ECO:0000318"/>
    <property type="project" value="GO_Central"/>
</dbReference>
<feature type="compositionally biased region" description="Polar residues" evidence="7">
    <location>
        <begin position="386"/>
        <end position="396"/>
    </location>
</feature>
<dbReference type="UniPathway" id="UPA00143"/>